<feature type="transmembrane region" description="Helical" evidence="17">
    <location>
        <begin position="388"/>
        <end position="409"/>
    </location>
</feature>
<sequence>MAAITGVIARPTSYEGIWGWMTTVDHKRIAVLYGVTAFILLLIAGVEAGVIRMQLASADNDLVSAGRFNQMFTMHATTMVFMVIMPLSVSFFNFVVPLAIGARDVAFPRLNALSYWIFLFGAILMHVAFVVDEVPDAGWFSYANLTEHPFSVNRGLDFWSIGLLVMGAASVAGGLNFVVTIINMRAPGMSMMRMPVFVWMTLITSILLVLAFPVITVGLIELTMDRNFGTHFFIPSEGGDPVLWQHLFWVFGHPEVYILILPAMGIVSEVLPTFSRKPLFGYPFVIFSGIVIGIMGWAVWSHHMFTVGLGPVANSVFTITTMLIAVPTGIKIFNWIGTLWKGSIEFTTAMMFALGFVALFIVGGLSGVSHAVSPSDFQQQDTYYIVAHLHYVLFGGSIFGIFAGIYYWYPKITGKMLSETLGTLNFWLLFIGMNLTFFPMHFVGMNGMPRRIYTYSAEFGWENMNQIASFGYVVLFVGMVVFLVNIWQTRRSRFVSHDPWDAPGLEWSIASPPPPYNFAEVPQVEGLDQYWIMKDRAEAAGTPLREPEALVDPSSIHMPSPSYWPIFTAAGVALIGGGLLSHFALSFVGGVIAMMGVIGWGNEPVAAPSDDH</sequence>
<feature type="transmembrane region" description="Helical" evidence="17">
    <location>
        <begin position="30"/>
        <end position="51"/>
    </location>
</feature>
<evidence type="ECO:0000256" key="6">
    <source>
        <dbReference type="ARBA" id="ARBA00022617"/>
    </source>
</evidence>
<dbReference type="FunFam" id="1.20.210.10:FF:000006">
    <property type="entry name" value="Cytochrome c oxidase subunit 1"/>
    <property type="match status" value="1"/>
</dbReference>
<dbReference type="EMBL" id="UINC01000799">
    <property type="protein sequence ID" value="SUZ61375.1"/>
    <property type="molecule type" value="Genomic_DNA"/>
</dbReference>
<evidence type="ECO:0000256" key="8">
    <source>
        <dbReference type="ARBA" id="ARBA00022692"/>
    </source>
</evidence>
<accession>A0A381P374</accession>
<keyword evidence="6" id="KW-0349">Heme</keyword>
<gene>
    <name evidence="19" type="ORF">METZ01_LOCUS14229</name>
</gene>
<keyword evidence="8 17" id="KW-0812">Transmembrane</keyword>
<keyword evidence="9" id="KW-0479">Metal-binding</keyword>
<evidence type="ECO:0000256" key="16">
    <source>
        <dbReference type="ARBA" id="ARBA00047816"/>
    </source>
</evidence>
<feature type="transmembrane region" description="Helical" evidence="17">
    <location>
        <begin position="112"/>
        <end position="131"/>
    </location>
</feature>
<evidence type="ECO:0000256" key="12">
    <source>
        <dbReference type="ARBA" id="ARBA00022989"/>
    </source>
</evidence>
<reference evidence="19" key="1">
    <citation type="submission" date="2018-05" db="EMBL/GenBank/DDBJ databases">
        <authorList>
            <person name="Lanie J.A."/>
            <person name="Ng W.-L."/>
            <person name="Kazmierczak K.M."/>
            <person name="Andrzejewski T.M."/>
            <person name="Davidsen T.M."/>
            <person name="Wayne K.J."/>
            <person name="Tettelin H."/>
            <person name="Glass J.I."/>
            <person name="Rusch D."/>
            <person name="Podicherti R."/>
            <person name="Tsui H.-C.T."/>
            <person name="Winkler M.E."/>
        </authorList>
    </citation>
    <scope>NUCLEOTIDE SEQUENCE</scope>
</reference>
<evidence type="ECO:0000256" key="11">
    <source>
        <dbReference type="ARBA" id="ARBA00022982"/>
    </source>
</evidence>
<dbReference type="SUPFAM" id="SSF81442">
    <property type="entry name" value="Cytochrome c oxidase subunit I-like"/>
    <property type="match status" value="1"/>
</dbReference>
<dbReference type="GO" id="GO:0020037">
    <property type="term" value="F:heme binding"/>
    <property type="evidence" value="ECO:0007669"/>
    <property type="project" value="InterPro"/>
</dbReference>
<keyword evidence="7" id="KW-0679">Respiratory chain</keyword>
<evidence type="ECO:0000256" key="4">
    <source>
        <dbReference type="ARBA" id="ARBA00022448"/>
    </source>
</evidence>
<evidence type="ECO:0000256" key="2">
    <source>
        <dbReference type="ARBA" id="ARBA00004673"/>
    </source>
</evidence>
<evidence type="ECO:0000256" key="15">
    <source>
        <dbReference type="ARBA" id="ARBA00023136"/>
    </source>
</evidence>
<evidence type="ECO:0000256" key="1">
    <source>
        <dbReference type="ARBA" id="ARBA00004651"/>
    </source>
</evidence>
<comment type="pathway">
    <text evidence="2">Energy metabolism; oxidative phosphorylation.</text>
</comment>
<feature type="transmembrane region" description="Helical" evidence="17">
    <location>
        <begin position="71"/>
        <end position="100"/>
    </location>
</feature>
<dbReference type="PANTHER" id="PTHR10422:SF18">
    <property type="entry name" value="CYTOCHROME C OXIDASE SUBUNIT 1"/>
    <property type="match status" value="1"/>
</dbReference>
<dbReference type="PRINTS" id="PR01165">
    <property type="entry name" value="CYCOXIDASEI"/>
</dbReference>
<keyword evidence="12 17" id="KW-1133">Transmembrane helix</keyword>
<dbReference type="InterPro" id="IPR023615">
    <property type="entry name" value="Cyt_c_Oxase_su1_BS"/>
</dbReference>
<feature type="transmembrane region" description="Helical" evidence="17">
    <location>
        <begin position="346"/>
        <end position="368"/>
    </location>
</feature>
<feature type="transmembrane region" description="Helical" evidence="17">
    <location>
        <begin position="247"/>
        <end position="267"/>
    </location>
</feature>
<organism evidence="19">
    <name type="scientific">marine metagenome</name>
    <dbReference type="NCBI Taxonomy" id="408172"/>
    <lineage>
        <taxon>unclassified sequences</taxon>
        <taxon>metagenomes</taxon>
        <taxon>ecological metagenomes</taxon>
    </lineage>
</organism>
<dbReference type="Pfam" id="PF00115">
    <property type="entry name" value="COX1"/>
    <property type="match status" value="1"/>
</dbReference>
<comment type="catalytic activity">
    <reaction evidence="16">
        <text>4 Fe(II)-[cytochrome c] + O2 + 8 H(+)(in) = 4 Fe(III)-[cytochrome c] + 2 H2O + 4 H(+)(out)</text>
        <dbReference type="Rhea" id="RHEA:11436"/>
        <dbReference type="Rhea" id="RHEA-COMP:10350"/>
        <dbReference type="Rhea" id="RHEA-COMP:14399"/>
        <dbReference type="ChEBI" id="CHEBI:15377"/>
        <dbReference type="ChEBI" id="CHEBI:15378"/>
        <dbReference type="ChEBI" id="CHEBI:15379"/>
        <dbReference type="ChEBI" id="CHEBI:29033"/>
        <dbReference type="ChEBI" id="CHEBI:29034"/>
        <dbReference type="EC" id="7.1.1.9"/>
    </reaction>
</comment>
<feature type="transmembrane region" description="Helical" evidence="17">
    <location>
        <begin position="279"/>
        <end position="300"/>
    </location>
</feature>
<feature type="domain" description="Cytochrome oxidase subunit I profile" evidence="18">
    <location>
        <begin position="14"/>
        <end position="525"/>
    </location>
</feature>
<dbReference type="PANTHER" id="PTHR10422">
    <property type="entry name" value="CYTOCHROME C OXIDASE SUBUNIT 1"/>
    <property type="match status" value="1"/>
</dbReference>
<evidence type="ECO:0000313" key="19">
    <source>
        <dbReference type="EMBL" id="SUZ61375.1"/>
    </source>
</evidence>
<dbReference type="InterPro" id="IPR023616">
    <property type="entry name" value="Cyt_c_oxase-like_su1_dom"/>
</dbReference>
<keyword evidence="10" id="KW-1278">Translocase</keyword>
<evidence type="ECO:0000256" key="13">
    <source>
        <dbReference type="ARBA" id="ARBA00023004"/>
    </source>
</evidence>
<feature type="transmembrane region" description="Helical" evidence="17">
    <location>
        <begin position="196"/>
        <end position="220"/>
    </location>
</feature>
<feature type="transmembrane region" description="Helical" evidence="17">
    <location>
        <begin position="464"/>
        <end position="487"/>
    </location>
</feature>
<feature type="transmembrane region" description="Helical" evidence="17">
    <location>
        <begin position="158"/>
        <end position="184"/>
    </location>
</feature>
<dbReference type="InterPro" id="IPR036927">
    <property type="entry name" value="Cyt_c_oxase-like_su1_sf"/>
</dbReference>
<dbReference type="NCBIfam" id="TIGR02891">
    <property type="entry name" value="CtaD_CoxA"/>
    <property type="match status" value="1"/>
</dbReference>
<evidence type="ECO:0000256" key="17">
    <source>
        <dbReference type="SAM" id="Phobius"/>
    </source>
</evidence>
<evidence type="ECO:0000256" key="9">
    <source>
        <dbReference type="ARBA" id="ARBA00022723"/>
    </source>
</evidence>
<keyword evidence="13" id="KW-0408">Iron</keyword>
<dbReference type="PROSITE" id="PS00077">
    <property type="entry name" value="COX1_CUB"/>
    <property type="match status" value="1"/>
</dbReference>
<keyword evidence="4" id="KW-0813">Transport</keyword>
<comment type="subcellular location">
    <subcellularLocation>
        <location evidence="1">Cell membrane</location>
        <topology evidence="1">Multi-pass membrane protein</topology>
    </subcellularLocation>
</comment>
<dbReference type="GO" id="GO:0004129">
    <property type="term" value="F:cytochrome-c oxidase activity"/>
    <property type="evidence" value="ECO:0007669"/>
    <property type="project" value="UniProtKB-EC"/>
</dbReference>
<dbReference type="GO" id="GO:0046872">
    <property type="term" value="F:metal ion binding"/>
    <property type="evidence" value="ECO:0007669"/>
    <property type="project" value="UniProtKB-KW"/>
</dbReference>
<evidence type="ECO:0000256" key="3">
    <source>
        <dbReference type="ARBA" id="ARBA00012949"/>
    </source>
</evidence>
<evidence type="ECO:0000256" key="5">
    <source>
        <dbReference type="ARBA" id="ARBA00022475"/>
    </source>
</evidence>
<dbReference type="GO" id="GO:0005886">
    <property type="term" value="C:plasma membrane"/>
    <property type="evidence" value="ECO:0007669"/>
    <property type="project" value="UniProtKB-SubCell"/>
</dbReference>
<keyword evidence="11" id="KW-0249">Electron transport</keyword>
<feature type="transmembrane region" description="Helical" evidence="17">
    <location>
        <begin position="421"/>
        <end position="444"/>
    </location>
</feature>
<dbReference type="EC" id="7.1.1.9" evidence="3"/>
<evidence type="ECO:0000256" key="14">
    <source>
        <dbReference type="ARBA" id="ARBA00023008"/>
    </source>
</evidence>
<keyword evidence="5" id="KW-1003">Cell membrane</keyword>
<dbReference type="PROSITE" id="PS50855">
    <property type="entry name" value="COX1"/>
    <property type="match status" value="1"/>
</dbReference>
<dbReference type="Gene3D" id="1.20.210.10">
    <property type="entry name" value="Cytochrome c oxidase-like, subunit I domain"/>
    <property type="match status" value="1"/>
</dbReference>
<dbReference type="GO" id="GO:0006119">
    <property type="term" value="P:oxidative phosphorylation"/>
    <property type="evidence" value="ECO:0007669"/>
    <property type="project" value="UniProtKB-UniPathway"/>
</dbReference>
<dbReference type="GO" id="GO:0022904">
    <property type="term" value="P:respiratory electron transport chain"/>
    <property type="evidence" value="ECO:0007669"/>
    <property type="project" value="TreeGrafter"/>
</dbReference>
<dbReference type="Gene3D" id="1.10.287.70">
    <property type="match status" value="1"/>
</dbReference>
<proteinExistence type="predicted"/>
<feature type="transmembrane region" description="Helical" evidence="17">
    <location>
        <begin position="312"/>
        <end position="334"/>
    </location>
</feature>
<protein>
    <recommendedName>
        <fullName evidence="3">cytochrome-c oxidase</fullName>
        <ecNumber evidence="3">7.1.1.9</ecNumber>
    </recommendedName>
</protein>
<dbReference type="InterPro" id="IPR000883">
    <property type="entry name" value="Cyt_C_Oxase_1"/>
</dbReference>
<dbReference type="UniPathway" id="UPA00705"/>
<evidence type="ECO:0000256" key="7">
    <source>
        <dbReference type="ARBA" id="ARBA00022660"/>
    </source>
</evidence>
<evidence type="ECO:0000259" key="18">
    <source>
        <dbReference type="PROSITE" id="PS50855"/>
    </source>
</evidence>
<keyword evidence="14" id="KW-0186">Copper</keyword>
<name>A0A381P374_9ZZZZ</name>
<dbReference type="AlphaFoldDB" id="A0A381P374"/>
<keyword evidence="15 17" id="KW-0472">Membrane</keyword>
<dbReference type="InterPro" id="IPR014241">
    <property type="entry name" value="Cyt_c_oxidase_su1_bac"/>
</dbReference>
<evidence type="ECO:0000256" key="10">
    <source>
        <dbReference type="ARBA" id="ARBA00022967"/>
    </source>
</evidence>
<dbReference type="GO" id="GO:0015990">
    <property type="term" value="P:electron transport coupled proton transport"/>
    <property type="evidence" value="ECO:0007669"/>
    <property type="project" value="InterPro"/>
</dbReference>